<dbReference type="CDD" id="cd07560">
    <property type="entry name" value="Peptidase_S41_CPP"/>
    <property type="match status" value="1"/>
</dbReference>
<dbReference type="NCBIfam" id="TIGR00225">
    <property type="entry name" value="prc"/>
    <property type="match status" value="1"/>
</dbReference>
<keyword evidence="9" id="KW-1185">Reference proteome</keyword>
<protein>
    <submittedName>
        <fullName evidence="8">S41 family peptidase</fullName>
    </submittedName>
</protein>
<dbReference type="SUPFAM" id="SSF50156">
    <property type="entry name" value="PDZ domain-like"/>
    <property type="match status" value="1"/>
</dbReference>
<dbReference type="PANTHER" id="PTHR32060:SF30">
    <property type="entry name" value="CARBOXY-TERMINAL PROCESSING PROTEASE CTPA"/>
    <property type="match status" value="1"/>
</dbReference>
<dbReference type="Proteomes" id="UP001644719">
    <property type="component" value="Unassembled WGS sequence"/>
</dbReference>
<dbReference type="Pfam" id="PF22694">
    <property type="entry name" value="CtpB_N-like"/>
    <property type="match status" value="1"/>
</dbReference>
<dbReference type="InterPro" id="IPR036034">
    <property type="entry name" value="PDZ_sf"/>
</dbReference>
<dbReference type="Gene3D" id="2.30.42.10">
    <property type="match status" value="1"/>
</dbReference>
<evidence type="ECO:0000256" key="6">
    <source>
        <dbReference type="SAM" id="Phobius"/>
    </source>
</evidence>
<organism evidence="8 9">
    <name type="scientific">Blautia faecis</name>
    <dbReference type="NCBI Taxonomy" id="871665"/>
    <lineage>
        <taxon>Bacteria</taxon>
        <taxon>Bacillati</taxon>
        <taxon>Bacillota</taxon>
        <taxon>Clostridia</taxon>
        <taxon>Lachnospirales</taxon>
        <taxon>Lachnospiraceae</taxon>
        <taxon>Blautia</taxon>
    </lineage>
</organism>
<sequence>MADKQFLKGAITGVLCVSLVLGGGYVGLQKAGRAGSNVLSDVEVTQKIKYLEDIIDQNYLEDVDEDSLKEGIYTGLLYGLGDPYSRYYTEEEYEEEMRDTEGSYSGIGVSITQNTEGGILVVDCYEGSPADEAGLKANDVITAVNGTDVTEMTPAEVSKMIREKEDGTSILTVYHQEADEPEEITVTLSDVELPTVSYEMLEDSIGYLRITEFTMVTPQQFEDAYKDLQAKGMEKLIVDLRDNPGGVLSSVCDVLRQILPEGLIVYTEDKYGEKQEMKCDGDTPIDIPLAVLVNENSASASEIFAGAVKDYEIGTIVGATTYGKGIVQSIRQLSDGSAVKLTTAKYFTPKGNDIHKVGITPDVEVKLDASLLNRTDYTHDEDNQLQAAIEAVSR</sequence>
<dbReference type="InterPro" id="IPR004447">
    <property type="entry name" value="Peptidase_S41A"/>
</dbReference>
<keyword evidence="4 5" id="KW-0720">Serine protease</keyword>
<dbReference type="Pfam" id="PF03572">
    <property type="entry name" value="Peptidase_S41"/>
    <property type="match status" value="1"/>
</dbReference>
<dbReference type="Gene3D" id="3.30.750.44">
    <property type="match status" value="1"/>
</dbReference>
<dbReference type="RefSeq" id="WP_173769311.1">
    <property type="nucleotide sequence ID" value="NZ_JAAITS010000005.1"/>
</dbReference>
<keyword evidence="6" id="KW-0812">Transmembrane</keyword>
<dbReference type="Gene3D" id="3.90.226.10">
    <property type="entry name" value="2-enoyl-CoA Hydratase, Chain A, domain 1"/>
    <property type="match status" value="1"/>
</dbReference>
<keyword evidence="6" id="KW-1133">Transmembrane helix</keyword>
<keyword evidence="6" id="KW-0472">Membrane</keyword>
<evidence type="ECO:0000256" key="5">
    <source>
        <dbReference type="RuleBase" id="RU004404"/>
    </source>
</evidence>
<dbReference type="CDD" id="cd06782">
    <property type="entry name" value="cpPDZ_CPP-like"/>
    <property type="match status" value="1"/>
</dbReference>
<evidence type="ECO:0000256" key="3">
    <source>
        <dbReference type="ARBA" id="ARBA00022801"/>
    </source>
</evidence>
<comment type="caution">
    <text evidence="8">The sequence shown here is derived from an EMBL/GenBank/DDBJ whole genome shotgun (WGS) entry which is preliminary data.</text>
</comment>
<feature type="domain" description="PDZ" evidence="7">
    <location>
        <begin position="98"/>
        <end position="176"/>
    </location>
</feature>
<evidence type="ECO:0000256" key="1">
    <source>
        <dbReference type="ARBA" id="ARBA00009179"/>
    </source>
</evidence>
<dbReference type="SUPFAM" id="SSF52096">
    <property type="entry name" value="ClpP/crotonase"/>
    <property type="match status" value="1"/>
</dbReference>
<evidence type="ECO:0000313" key="8">
    <source>
        <dbReference type="EMBL" id="NSG84344.1"/>
    </source>
</evidence>
<gene>
    <name evidence="8" type="ORF">G5B17_02570</name>
</gene>
<evidence type="ECO:0000256" key="4">
    <source>
        <dbReference type="ARBA" id="ARBA00022825"/>
    </source>
</evidence>
<dbReference type="InterPro" id="IPR041489">
    <property type="entry name" value="PDZ_6"/>
</dbReference>
<evidence type="ECO:0000256" key="2">
    <source>
        <dbReference type="ARBA" id="ARBA00022670"/>
    </source>
</evidence>
<dbReference type="InterPro" id="IPR029045">
    <property type="entry name" value="ClpP/crotonase-like_dom_sf"/>
</dbReference>
<feature type="transmembrane region" description="Helical" evidence="6">
    <location>
        <begin position="6"/>
        <end position="28"/>
    </location>
</feature>
<dbReference type="SMART" id="SM00245">
    <property type="entry name" value="TSPc"/>
    <property type="match status" value="1"/>
</dbReference>
<proteinExistence type="inferred from homology"/>
<dbReference type="EMBL" id="JAAITS010000005">
    <property type="protein sequence ID" value="NSG84344.1"/>
    <property type="molecule type" value="Genomic_DNA"/>
</dbReference>
<dbReference type="PROSITE" id="PS50106">
    <property type="entry name" value="PDZ"/>
    <property type="match status" value="1"/>
</dbReference>
<comment type="similarity">
    <text evidence="1 5">Belongs to the peptidase S41A family.</text>
</comment>
<dbReference type="SMART" id="SM00228">
    <property type="entry name" value="PDZ"/>
    <property type="match status" value="1"/>
</dbReference>
<keyword evidence="2 5" id="KW-0645">Protease</keyword>
<evidence type="ECO:0000313" key="9">
    <source>
        <dbReference type="Proteomes" id="UP001644719"/>
    </source>
</evidence>
<dbReference type="PANTHER" id="PTHR32060">
    <property type="entry name" value="TAIL-SPECIFIC PROTEASE"/>
    <property type="match status" value="1"/>
</dbReference>
<accession>A0ABX2H2F2</accession>
<name>A0ABX2H2F2_9FIRM</name>
<reference evidence="8 9" key="1">
    <citation type="journal article" date="2020" name="Cell Host Microbe">
        <title>Functional and Genomic Variation between Human-Derived Isolates of Lachnospiraceae Reveals Inter- and Intra-Species Diversity.</title>
        <authorList>
            <person name="Sorbara M.T."/>
            <person name="Littmann E.R."/>
            <person name="Fontana E."/>
            <person name="Moody T.U."/>
            <person name="Kohout C.E."/>
            <person name="Gjonbalaj M."/>
            <person name="Eaton V."/>
            <person name="Seok R."/>
            <person name="Leiner I.M."/>
            <person name="Pamer E.G."/>
        </authorList>
    </citation>
    <scope>NUCLEOTIDE SEQUENCE [LARGE SCALE GENOMIC DNA]</scope>
    <source>
        <strain evidence="8 9">MSK.17.74</strain>
    </source>
</reference>
<dbReference type="Pfam" id="PF17820">
    <property type="entry name" value="PDZ_6"/>
    <property type="match status" value="1"/>
</dbReference>
<keyword evidence="3 5" id="KW-0378">Hydrolase</keyword>
<evidence type="ECO:0000259" key="7">
    <source>
        <dbReference type="PROSITE" id="PS50106"/>
    </source>
</evidence>
<dbReference type="InterPro" id="IPR001478">
    <property type="entry name" value="PDZ"/>
</dbReference>
<dbReference type="InterPro" id="IPR005151">
    <property type="entry name" value="Tail-specific_protease"/>
</dbReference>
<dbReference type="InterPro" id="IPR055210">
    <property type="entry name" value="CtpA/B_N"/>
</dbReference>